<gene>
    <name evidence="2" type="ORF">RAG0_08632</name>
</gene>
<evidence type="ECO:0000313" key="2">
    <source>
        <dbReference type="EMBL" id="CZT00691.1"/>
    </source>
</evidence>
<sequence length="115" mass="12819">MTKPPPTTSFNAWERRRRSVMWSRLRVERPLTVATPKESLTVTEVTYQAGNGTIFIGGPLWLNPPSTAGQDWTRLDWTGLDCYVAQAGTGTSRARQGKARQSSTREPGKWGNTPK</sequence>
<organism evidence="2 3">
    <name type="scientific">Rhynchosporium agropyri</name>
    <dbReference type="NCBI Taxonomy" id="914238"/>
    <lineage>
        <taxon>Eukaryota</taxon>
        <taxon>Fungi</taxon>
        <taxon>Dikarya</taxon>
        <taxon>Ascomycota</taxon>
        <taxon>Pezizomycotina</taxon>
        <taxon>Leotiomycetes</taxon>
        <taxon>Helotiales</taxon>
        <taxon>Ploettnerulaceae</taxon>
        <taxon>Rhynchosporium</taxon>
    </lineage>
</organism>
<dbReference type="AlphaFoldDB" id="A0A1E1KRQ3"/>
<accession>A0A1E1KRQ3</accession>
<name>A0A1E1KRQ3_9HELO</name>
<feature type="compositionally biased region" description="Polar residues" evidence="1">
    <location>
        <begin position="88"/>
        <end position="105"/>
    </location>
</feature>
<dbReference type="Proteomes" id="UP000178912">
    <property type="component" value="Unassembled WGS sequence"/>
</dbReference>
<proteinExistence type="predicted"/>
<evidence type="ECO:0000256" key="1">
    <source>
        <dbReference type="SAM" id="MobiDB-lite"/>
    </source>
</evidence>
<reference evidence="3" key="1">
    <citation type="submission" date="2016-03" db="EMBL/GenBank/DDBJ databases">
        <authorList>
            <person name="Guldener U."/>
        </authorList>
    </citation>
    <scope>NUCLEOTIDE SEQUENCE [LARGE SCALE GENOMIC DNA]</scope>
    <source>
        <strain evidence="3">04CH-RAC-A.6.1</strain>
    </source>
</reference>
<protein>
    <submittedName>
        <fullName evidence="2">Uncharacterized protein</fullName>
    </submittedName>
</protein>
<keyword evidence="3" id="KW-1185">Reference proteome</keyword>
<feature type="region of interest" description="Disordered" evidence="1">
    <location>
        <begin position="88"/>
        <end position="115"/>
    </location>
</feature>
<evidence type="ECO:0000313" key="3">
    <source>
        <dbReference type="Proteomes" id="UP000178912"/>
    </source>
</evidence>
<dbReference type="EMBL" id="FJUX01000047">
    <property type="protein sequence ID" value="CZT00691.1"/>
    <property type="molecule type" value="Genomic_DNA"/>
</dbReference>